<feature type="region of interest" description="Disordered" evidence="1">
    <location>
        <begin position="1"/>
        <end position="26"/>
    </location>
</feature>
<dbReference type="OrthoDB" id="4515152at2"/>
<reference evidence="2 3" key="1">
    <citation type="submission" date="2016-10" db="EMBL/GenBank/DDBJ databases">
        <authorList>
            <person name="de Groot N.N."/>
        </authorList>
    </citation>
    <scope>NUCLEOTIDE SEQUENCE [LARGE SCALE GENOMIC DNA]</scope>
    <source>
        <strain evidence="2 3">CGMCC 4.2022</strain>
    </source>
</reference>
<dbReference type="AlphaFoldDB" id="A0A1H0RHR0"/>
<evidence type="ECO:0000313" key="3">
    <source>
        <dbReference type="Proteomes" id="UP000199341"/>
    </source>
</evidence>
<organism evidence="2 3">
    <name type="scientific">Actinacidiphila guanduensis</name>
    <dbReference type="NCBI Taxonomy" id="310781"/>
    <lineage>
        <taxon>Bacteria</taxon>
        <taxon>Bacillati</taxon>
        <taxon>Actinomycetota</taxon>
        <taxon>Actinomycetes</taxon>
        <taxon>Kitasatosporales</taxon>
        <taxon>Streptomycetaceae</taxon>
        <taxon>Actinacidiphila</taxon>
    </lineage>
</organism>
<gene>
    <name evidence="2" type="ORF">SAMN05216259_12210</name>
</gene>
<evidence type="ECO:0000256" key="1">
    <source>
        <dbReference type="SAM" id="MobiDB-lite"/>
    </source>
</evidence>
<accession>A0A1H0RHR0</accession>
<dbReference type="RefSeq" id="WP_093788123.1">
    <property type="nucleotide sequence ID" value="NZ_FNIE01000022.1"/>
</dbReference>
<sequence length="269" mass="28085">MISEPEQGDGANDAEGGGGSPYEVVAAGAPETAPGARRRWPWKWIAATAALTSVLWAAGVRAADRGDGPDLHGYRLASSPCTPTTLKPLLDAFPTGDRTGTPADLRRGSALDQATCGVLATGANTDPWLVQYDVTVTVELHKKTDPAVEFADRNHPTTKASDPVPDTFGGGPGYSSTIMVSADSTDHVVPVAHLGDKAYLLDGLPSRQTLTVLRGGAVLTVEVSASEQWTHTGHPSVDSSGHFVGAPDLSVDRFHPAMTATVKRLMDAL</sequence>
<feature type="region of interest" description="Disordered" evidence="1">
    <location>
        <begin position="87"/>
        <end position="106"/>
    </location>
</feature>
<dbReference type="Proteomes" id="UP000199341">
    <property type="component" value="Unassembled WGS sequence"/>
</dbReference>
<dbReference type="EMBL" id="FNIE01000022">
    <property type="protein sequence ID" value="SDP28566.1"/>
    <property type="molecule type" value="Genomic_DNA"/>
</dbReference>
<dbReference type="STRING" id="310781.SAMN05216259_12210"/>
<protein>
    <submittedName>
        <fullName evidence="2">Uncharacterized protein</fullName>
    </submittedName>
</protein>
<name>A0A1H0RHR0_9ACTN</name>
<evidence type="ECO:0000313" key="2">
    <source>
        <dbReference type="EMBL" id="SDP28566.1"/>
    </source>
</evidence>
<proteinExistence type="predicted"/>
<keyword evidence="3" id="KW-1185">Reference proteome</keyword>